<dbReference type="PRINTS" id="PR00455">
    <property type="entry name" value="HTHTETR"/>
</dbReference>
<dbReference type="SUPFAM" id="SSF46689">
    <property type="entry name" value="Homeodomain-like"/>
    <property type="match status" value="1"/>
</dbReference>
<organism evidence="6 7">
    <name type="scientific">Pedobacter lusitanus</name>
    <dbReference type="NCBI Taxonomy" id="1503925"/>
    <lineage>
        <taxon>Bacteria</taxon>
        <taxon>Pseudomonadati</taxon>
        <taxon>Bacteroidota</taxon>
        <taxon>Sphingobacteriia</taxon>
        <taxon>Sphingobacteriales</taxon>
        <taxon>Sphingobacteriaceae</taxon>
        <taxon>Pedobacter</taxon>
    </lineage>
</organism>
<sequence>MGISERKEREREEMKTMITTAAMKMFLEDGYAKTSIRNIADAIEYSPGTIYLYYKDKDELLFEVQGQAYLQLLEAFKKGAISKDPLEKLEQLGKTYVSFGLANPELYDLMFIIRAPTNVDESVHGHNGDATFKFLIDCLEDCMKDNLLIFKDTSQAALQIWSMVHGLVSLNLRCRLKVMIPEEASIPEILHQAIEEYLLSIKA</sequence>
<keyword evidence="3" id="KW-0804">Transcription</keyword>
<dbReference type="Pfam" id="PF13305">
    <property type="entry name" value="TetR_C_33"/>
    <property type="match status" value="1"/>
</dbReference>
<comment type="caution">
    <text evidence="6">The sequence shown here is derived from an EMBL/GenBank/DDBJ whole genome shotgun (WGS) entry which is preliminary data.</text>
</comment>
<protein>
    <recommendedName>
        <fullName evidence="5">HTH tetR-type domain-containing protein</fullName>
    </recommendedName>
</protein>
<dbReference type="InterPro" id="IPR001647">
    <property type="entry name" value="HTH_TetR"/>
</dbReference>
<proteinExistence type="predicted"/>
<evidence type="ECO:0000313" key="6">
    <source>
        <dbReference type="EMBL" id="KIO76024.1"/>
    </source>
</evidence>
<accession>A0A0D0FU89</accession>
<reference evidence="6 7" key="1">
    <citation type="submission" date="2015-01" db="EMBL/GenBank/DDBJ databases">
        <title>Draft genome sequence of Pedobacter sp. NL19 isolated from sludge of an effluent treatment pond in an abandoned uranium mine.</title>
        <authorList>
            <person name="Santos T."/>
            <person name="Caetano T."/>
            <person name="Covas C."/>
            <person name="Cruz A."/>
            <person name="Mendo S."/>
        </authorList>
    </citation>
    <scope>NUCLEOTIDE SEQUENCE [LARGE SCALE GENOMIC DNA]</scope>
    <source>
        <strain evidence="6 7">NL19</strain>
    </source>
</reference>
<evidence type="ECO:0000256" key="2">
    <source>
        <dbReference type="ARBA" id="ARBA00023125"/>
    </source>
</evidence>
<dbReference type="Proteomes" id="UP000032049">
    <property type="component" value="Unassembled WGS sequence"/>
</dbReference>
<dbReference type="GO" id="GO:0003677">
    <property type="term" value="F:DNA binding"/>
    <property type="evidence" value="ECO:0007669"/>
    <property type="project" value="UniProtKB-UniRule"/>
</dbReference>
<dbReference type="PROSITE" id="PS50977">
    <property type="entry name" value="HTH_TETR_2"/>
    <property type="match status" value="1"/>
</dbReference>
<dbReference type="OrthoDB" id="594604at2"/>
<name>A0A0D0FU89_9SPHI</name>
<keyword evidence="2 4" id="KW-0238">DNA-binding</keyword>
<evidence type="ECO:0000256" key="3">
    <source>
        <dbReference type="ARBA" id="ARBA00023163"/>
    </source>
</evidence>
<dbReference type="InterPro" id="IPR050624">
    <property type="entry name" value="HTH-type_Tx_Regulator"/>
</dbReference>
<dbReference type="AlphaFoldDB" id="A0A0D0FU89"/>
<dbReference type="EMBL" id="JXRA01000075">
    <property type="protein sequence ID" value="KIO76024.1"/>
    <property type="molecule type" value="Genomic_DNA"/>
</dbReference>
<evidence type="ECO:0000259" key="5">
    <source>
        <dbReference type="PROSITE" id="PS50977"/>
    </source>
</evidence>
<dbReference type="Pfam" id="PF00440">
    <property type="entry name" value="TetR_N"/>
    <property type="match status" value="1"/>
</dbReference>
<dbReference type="PANTHER" id="PTHR43479">
    <property type="entry name" value="ACREF/ENVCD OPERON REPRESSOR-RELATED"/>
    <property type="match status" value="1"/>
</dbReference>
<dbReference type="InterPro" id="IPR009057">
    <property type="entry name" value="Homeodomain-like_sf"/>
</dbReference>
<evidence type="ECO:0000313" key="7">
    <source>
        <dbReference type="Proteomes" id="UP000032049"/>
    </source>
</evidence>
<feature type="DNA-binding region" description="H-T-H motif" evidence="4">
    <location>
        <begin position="35"/>
        <end position="54"/>
    </location>
</feature>
<feature type="domain" description="HTH tetR-type" evidence="5">
    <location>
        <begin position="12"/>
        <end position="72"/>
    </location>
</feature>
<dbReference type="RefSeq" id="WP_041883568.1">
    <property type="nucleotide sequence ID" value="NZ_CP157278.1"/>
</dbReference>
<dbReference type="Gene3D" id="1.10.357.10">
    <property type="entry name" value="Tetracycline Repressor, domain 2"/>
    <property type="match status" value="1"/>
</dbReference>
<dbReference type="STRING" id="1503925.TH53_16935"/>
<dbReference type="SUPFAM" id="SSF48498">
    <property type="entry name" value="Tetracyclin repressor-like, C-terminal domain"/>
    <property type="match status" value="1"/>
</dbReference>
<keyword evidence="1" id="KW-0805">Transcription regulation</keyword>
<dbReference type="InterPro" id="IPR036271">
    <property type="entry name" value="Tet_transcr_reg_TetR-rel_C_sf"/>
</dbReference>
<keyword evidence="7" id="KW-1185">Reference proteome</keyword>
<evidence type="ECO:0000256" key="4">
    <source>
        <dbReference type="PROSITE-ProRule" id="PRU00335"/>
    </source>
</evidence>
<dbReference type="InterPro" id="IPR025996">
    <property type="entry name" value="MT1864/Rv1816-like_C"/>
</dbReference>
<evidence type="ECO:0000256" key="1">
    <source>
        <dbReference type="ARBA" id="ARBA00023015"/>
    </source>
</evidence>
<gene>
    <name evidence="6" type="ORF">TH53_16935</name>
</gene>
<dbReference type="PANTHER" id="PTHR43479:SF11">
    <property type="entry name" value="ACREF_ENVCD OPERON REPRESSOR-RELATED"/>
    <property type="match status" value="1"/>
</dbReference>